<feature type="region of interest" description="Disordered" evidence="8">
    <location>
        <begin position="891"/>
        <end position="911"/>
    </location>
</feature>
<accession>A0A835YLB8</accession>
<keyword evidence="9" id="KW-1133">Transmembrane helix</keyword>
<evidence type="ECO:0000256" key="7">
    <source>
        <dbReference type="ARBA" id="ARBA00023237"/>
    </source>
</evidence>
<evidence type="ECO:0000313" key="11">
    <source>
        <dbReference type="EMBL" id="KAG5175700.1"/>
    </source>
</evidence>
<keyword evidence="11" id="KW-0456">Lyase</keyword>
<keyword evidence="7" id="KW-0998">Cell outer membrane</keyword>
<dbReference type="OrthoDB" id="5950997at2759"/>
<organism evidence="11 12">
    <name type="scientific">Tribonema minus</name>
    <dbReference type="NCBI Taxonomy" id="303371"/>
    <lineage>
        <taxon>Eukaryota</taxon>
        <taxon>Sar</taxon>
        <taxon>Stramenopiles</taxon>
        <taxon>Ochrophyta</taxon>
        <taxon>PX clade</taxon>
        <taxon>Xanthophyceae</taxon>
        <taxon>Tribonematales</taxon>
        <taxon>Tribonemataceae</taxon>
        <taxon>Tribonema</taxon>
    </lineage>
</organism>
<dbReference type="Pfam" id="PF13229">
    <property type="entry name" value="Beta_helix"/>
    <property type="match status" value="1"/>
</dbReference>
<feature type="transmembrane region" description="Helical" evidence="9">
    <location>
        <begin position="457"/>
        <end position="480"/>
    </location>
</feature>
<feature type="transmembrane region" description="Helical" evidence="9">
    <location>
        <begin position="684"/>
        <end position="707"/>
    </location>
</feature>
<keyword evidence="5" id="KW-0732">Signal</keyword>
<comment type="caution">
    <text evidence="11">The sequence shown here is derived from an EMBL/GenBank/DDBJ whole genome shotgun (WGS) entry which is preliminary data.</text>
</comment>
<dbReference type="PANTHER" id="PTHR11319:SF35">
    <property type="entry name" value="OUTER MEMBRANE PROTEIN PMPC-RELATED"/>
    <property type="match status" value="1"/>
</dbReference>
<dbReference type="InterPro" id="IPR039448">
    <property type="entry name" value="Beta_helix"/>
</dbReference>
<protein>
    <submittedName>
        <fullName evidence="11">Pectin lyase fold/virulence factor</fullName>
    </submittedName>
</protein>
<dbReference type="InterPro" id="IPR003368">
    <property type="entry name" value="POMP_repeat"/>
</dbReference>
<evidence type="ECO:0000256" key="9">
    <source>
        <dbReference type="SAM" id="Phobius"/>
    </source>
</evidence>
<dbReference type="Pfam" id="PF02415">
    <property type="entry name" value="Chlam_PMP"/>
    <property type="match status" value="1"/>
</dbReference>
<feature type="transmembrane region" description="Helical" evidence="9">
    <location>
        <begin position="835"/>
        <end position="859"/>
    </location>
</feature>
<dbReference type="Proteomes" id="UP000664859">
    <property type="component" value="Unassembled WGS sequence"/>
</dbReference>
<dbReference type="SUPFAM" id="SSF51126">
    <property type="entry name" value="Pectin lyase-like"/>
    <property type="match status" value="1"/>
</dbReference>
<feature type="transmembrane region" description="Helical" evidence="9">
    <location>
        <begin position="629"/>
        <end position="653"/>
    </location>
</feature>
<dbReference type="InterPro" id="IPR011050">
    <property type="entry name" value="Pectin_lyase_fold/virulence"/>
</dbReference>
<comment type="subcellular location">
    <subcellularLocation>
        <location evidence="1">Cell envelope</location>
    </subcellularLocation>
    <subcellularLocation>
        <location evidence="2">Cell outer membrane</location>
    </subcellularLocation>
    <subcellularLocation>
        <location evidence="3">Secreted</location>
    </subcellularLocation>
</comment>
<feature type="transmembrane region" description="Helical" evidence="9">
    <location>
        <begin position="774"/>
        <end position="790"/>
    </location>
</feature>
<dbReference type="EMBL" id="JAFCMP010000547">
    <property type="protein sequence ID" value="KAG5175700.1"/>
    <property type="molecule type" value="Genomic_DNA"/>
</dbReference>
<dbReference type="AlphaFoldDB" id="A0A835YLB8"/>
<dbReference type="GO" id="GO:0005576">
    <property type="term" value="C:extracellular region"/>
    <property type="evidence" value="ECO:0007669"/>
    <property type="project" value="UniProtKB-SubCell"/>
</dbReference>
<feature type="transmembrane region" description="Helical" evidence="9">
    <location>
        <begin position="533"/>
        <end position="554"/>
    </location>
</feature>
<dbReference type="GO" id="GO:0016829">
    <property type="term" value="F:lyase activity"/>
    <property type="evidence" value="ECO:0007669"/>
    <property type="project" value="UniProtKB-KW"/>
</dbReference>
<proteinExistence type="predicted"/>
<feature type="region of interest" description="Disordered" evidence="8">
    <location>
        <begin position="923"/>
        <end position="968"/>
    </location>
</feature>
<evidence type="ECO:0000256" key="2">
    <source>
        <dbReference type="ARBA" id="ARBA00004442"/>
    </source>
</evidence>
<name>A0A835YLB8_9STRA</name>
<evidence type="ECO:0000256" key="6">
    <source>
        <dbReference type="ARBA" id="ARBA00023136"/>
    </source>
</evidence>
<keyword evidence="4" id="KW-0964">Secreted</keyword>
<gene>
    <name evidence="11" type="ORF">JKP88DRAFT_274590</name>
</gene>
<evidence type="ECO:0000256" key="3">
    <source>
        <dbReference type="ARBA" id="ARBA00004613"/>
    </source>
</evidence>
<evidence type="ECO:0000256" key="5">
    <source>
        <dbReference type="ARBA" id="ARBA00022729"/>
    </source>
</evidence>
<evidence type="ECO:0000256" key="1">
    <source>
        <dbReference type="ARBA" id="ARBA00004196"/>
    </source>
</evidence>
<evidence type="ECO:0000256" key="4">
    <source>
        <dbReference type="ARBA" id="ARBA00022525"/>
    </source>
</evidence>
<feature type="transmembrane region" description="Helical" evidence="9">
    <location>
        <begin position="802"/>
        <end position="823"/>
    </location>
</feature>
<keyword evidence="9" id="KW-0812">Transmembrane</keyword>
<evidence type="ECO:0000259" key="10">
    <source>
        <dbReference type="Pfam" id="PF13229"/>
    </source>
</evidence>
<dbReference type="PANTHER" id="PTHR11319">
    <property type="entry name" value="G PROTEIN-COUPLED RECEPTOR-RELATED"/>
    <property type="match status" value="1"/>
</dbReference>
<sequence length="968" mass="101985">MDGKRLLFSDHPGYTTSTQIVGTGPDTDAIESDAVQLFQVGDDAKLVLEGVTLRGGNSTNGGAGSIGKNAALSLKNVVLDSNTAQTSGGALFLDANSTTVIQQSVFKNNVAMAPGVGPDGGGALFVSTGASVQIASTTFSQCAADRGSVMKINEETHVNVWNTQFDGNHGGAINTADNAKIQLVECMLVNNTAAASGGALAPGSGSQYNITACTFDGNTAPRGGAAALNGCELNLVDTSFVGNRAKLEGGAIIMQGTCSGTSTRTTFSGNSATEGAAIYAFENQKYQVSSGTLFQGNTASGAGAGILQKGADFTLTVSDDATFSENTAGCCFIGGYGSRELATGGGSCVDIDTSATSTYIEGNLCLTCDPDRVECLEPGITTATLPLLPGYWRASLEVGQADILRCWNEKACRGGAAKLSTDDYCDDGYEGPYCAVCRAGYTSFVGSTCYKCQSGAVVSFAVFSTLVVVAMIVVCGALAAMGAHRPGSVSEVYKEGSRNTGVADATASVYLGLTSTNVKGAVMSVLRAMRIPIVVMQILTQYLSITGVPIPALYRTFISWLDLINLDMSVVLSPGCVFDVNFYQKLLLSTITPLCILALLGLAYVVASRHANRSGRWGQRIYHLFVDKAGLLVLSFTFLIFSATSTVIFQTFACDAIPGFNGKRFLRADYAIECDTATYDAYRIYAAIMVLVYPVGIPALYMAALWWQRSAIKEVPEAADGEDAEVADNVHLASLGFLWQPYRRQFWYWEVVECGRRLLLSGGLVFILPGSFGQSVYACIFAYFSILVYLRCGPHNCKLDATLYSLGATILFLTMFVALVAQYGSLDVDEKDANIISVMLIALNLVLLGTALAQACVVGRYITRASSKRTPPADTDSELANAPHLEKRAPSIREVWRRNSRTAREGPRTSTFASLLSSASTRLGASVGGSESVEAVAPPYDRRQSRDSGGGGGAASAYTPALELVPVS</sequence>
<reference evidence="11" key="1">
    <citation type="submission" date="2021-02" db="EMBL/GenBank/DDBJ databases">
        <title>First Annotated Genome of the Yellow-green Alga Tribonema minus.</title>
        <authorList>
            <person name="Mahan K.M."/>
        </authorList>
    </citation>
    <scope>NUCLEOTIDE SEQUENCE</scope>
    <source>
        <strain evidence="11">UTEX B ZZ1240</strain>
    </source>
</reference>
<evidence type="ECO:0000256" key="8">
    <source>
        <dbReference type="SAM" id="MobiDB-lite"/>
    </source>
</evidence>
<feature type="domain" description="Right handed beta helix" evidence="10">
    <location>
        <begin position="72"/>
        <end position="235"/>
    </location>
</feature>
<feature type="compositionally biased region" description="Basic and acidic residues" evidence="8">
    <location>
        <begin position="891"/>
        <end position="907"/>
    </location>
</feature>
<keyword evidence="12" id="KW-1185">Reference proteome</keyword>
<feature type="transmembrane region" description="Helical" evidence="9">
    <location>
        <begin position="586"/>
        <end position="608"/>
    </location>
</feature>
<keyword evidence="6 9" id="KW-0472">Membrane</keyword>
<evidence type="ECO:0000313" key="12">
    <source>
        <dbReference type="Proteomes" id="UP000664859"/>
    </source>
</evidence>